<evidence type="ECO:0000313" key="2">
    <source>
        <dbReference type="Proteomes" id="UP001601948"/>
    </source>
</evidence>
<name>A0ABW6R164_9NOCA</name>
<proteinExistence type="predicted"/>
<evidence type="ECO:0000313" key="1">
    <source>
        <dbReference type="EMBL" id="MFF3227252.1"/>
    </source>
</evidence>
<dbReference type="RefSeq" id="WP_387723166.1">
    <property type="nucleotide sequence ID" value="NZ_JBIAPI010000010.1"/>
</dbReference>
<comment type="caution">
    <text evidence="1">The sequence shown here is derived from an EMBL/GenBank/DDBJ whole genome shotgun (WGS) entry which is preliminary data.</text>
</comment>
<dbReference type="EMBL" id="JBIAPI010000010">
    <property type="protein sequence ID" value="MFF3227252.1"/>
    <property type="molecule type" value="Genomic_DNA"/>
</dbReference>
<sequence length="264" mass="29473">MARTLFKDGPRGLGDLWEPLLDAFVRMARPGTEDRANDVDAFFERIDAARRRCHRRSLDPILQALAQCRAHADELVAAIEHPNAPFRAVLDPHIALLPDNLRYWYRELGRPYRLLHDEHIVFTPQMVRSTMIPLASVRPHPSLPRMGKAVLHLFGTGSSEAHPSIQLADLVAGAGRTVTSDFLTGVSTLPDGLTAAVTPLVRLGLLPDDSFWDRPEYFPRLFDAPDEHVRLARCRPHRSGRAEPNTDTNPASILIAVGPWIRTG</sequence>
<organism evidence="1 2">
    <name type="scientific">Nocardia suismassiliense</name>
    <dbReference type="NCBI Taxonomy" id="2077092"/>
    <lineage>
        <taxon>Bacteria</taxon>
        <taxon>Bacillati</taxon>
        <taxon>Actinomycetota</taxon>
        <taxon>Actinomycetes</taxon>
        <taxon>Mycobacteriales</taxon>
        <taxon>Nocardiaceae</taxon>
        <taxon>Nocardia</taxon>
    </lineage>
</organism>
<protein>
    <submittedName>
        <fullName evidence="1">Uncharacterized protein</fullName>
    </submittedName>
</protein>
<accession>A0ABW6R164</accession>
<keyword evidence="2" id="KW-1185">Reference proteome</keyword>
<gene>
    <name evidence="1" type="ORF">ACFYV7_30955</name>
</gene>
<reference evidence="1 2" key="1">
    <citation type="submission" date="2024-10" db="EMBL/GenBank/DDBJ databases">
        <title>The Natural Products Discovery Center: Release of the First 8490 Sequenced Strains for Exploring Actinobacteria Biosynthetic Diversity.</title>
        <authorList>
            <person name="Kalkreuter E."/>
            <person name="Kautsar S.A."/>
            <person name="Yang D."/>
            <person name="Bader C.D."/>
            <person name="Teijaro C.N."/>
            <person name="Fluegel L."/>
            <person name="Davis C.M."/>
            <person name="Simpson J.R."/>
            <person name="Lauterbach L."/>
            <person name="Steele A.D."/>
            <person name="Gui C."/>
            <person name="Meng S."/>
            <person name="Li G."/>
            <person name="Viehrig K."/>
            <person name="Ye F."/>
            <person name="Su P."/>
            <person name="Kiefer A.F."/>
            <person name="Nichols A."/>
            <person name="Cepeda A.J."/>
            <person name="Yan W."/>
            <person name="Fan B."/>
            <person name="Jiang Y."/>
            <person name="Adhikari A."/>
            <person name="Zheng C.-J."/>
            <person name="Schuster L."/>
            <person name="Cowan T.M."/>
            <person name="Smanski M.J."/>
            <person name="Chevrette M.G."/>
            <person name="De Carvalho L.P.S."/>
            <person name="Shen B."/>
        </authorList>
    </citation>
    <scope>NUCLEOTIDE SEQUENCE [LARGE SCALE GENOMIC DNA]</scope>
    <source>
        <strain evidence="1 2">NPDC003040</strain>
    </source>
</reference>
<dbReference type="Proteomes" id="UP001601948">
    <property type="component" value="Unassembled WGS sequence"/>
</dbReference>